<dbReference type="InterPro" id="IPR012001">
    <property type="entry name" value="Thiamin_PyroP_enz_TPP-bd_dom"/>
</dbReference>
<dbReference type="GO" id="GO:0070204">
    <property type="term" value="F:2-succinyl-5-enolpyruvyl-6-hydroxy-3-cyclohexene-1-carboxylic-acid synthase activity"/>
    <property type="evidence" value="ECO:0007669"/>
    <property type="project" value="UniProtKB-UniRule"/>
</dbReference>
<proteinExistence type="inferred from homology"/>
<evidence type="ECO:0000259" key="8">
    <source>
        <dbReference type="Pfam" id="PF16582"/>
    </source>
</evidence>
<dbReference type="GO" id="GO:0030976">
    <property type="term" value="F:thiamine pyrophosphate binding"/>
    <property type="evidence" value="ECO:0007669"/>
    <property type="project" value="UniProtKB-UniRule"/>
</dbReference>
<dbReference type="Gene3D" id="3.40.50.1220">
    <property type="entry name" value="TPP-binding domain"/>
    <property type="match status" value="1"/>
</dbReference>
<dbReference type="HAMAP" id="MF_01659">
    <property type="entry name" value="MenD"/>
    <property type="match status" value="1"/>
</dbReference>
<keyword evidence="4 6" id="KW-0786">Thiamine pyrophosphate</keyword>
<keyword evidence="5 6" id="KW-0464">Manganese</keyword>
<evidence type="ECO:0000256" key="1">
    <source>
        <dbReference type="ARBA" id="ARBA00022679"/>
    </source>
</evidence>
<evidence type="ECO:0000313" key="10">
    <source>
        <dbReference type="Proteomes" id="UP000323136"/>
    </source>
</evidence>
<gene>
    <name evidence="6" type="primary">menD</name>
    <name evidence="9" type="ORF">C7447_103395</name>
</gene>
<dbReference type="AlphaFoldDB" id="A0A5S5DRB6"/>
<evidence type="ECO:0000256" key="5">
    <source>
        <dbReference type="ARBA" id="ARBA00023211"/>
    </source>
</evidence>
<accession>A0A5S5DRB6</accession>
<protein>
    <recommendedName>
        <fullName evidence="6">2-succinyl-5-enolpyruvyl-6-hydroxy-3-cyclohexene-1-carboxylate synthase</fullName>
        <shortName evidence="6">SEPHCHC synthase</shortName>
        <ecNumber evidence="6">2.2.1.9</ecNumber>
    </recommendedName>
    <alternativeName>
        <fullName evidence="6">Menaquinone biosynthesis protein MenD</fullName>
    </alternativeName>
</protein>
<dbReference type="GO" id="GO:0009234">
    <property type="term" value="P:menaquinone biosynthetic process"/>
    <property type="evidence" value="ECO:0007669"/>
    <property type="project" value="UniProtKB-UniRule"/>
</dbReference>
<dbReference type="GO" id="GO:0030145">
    <property type="term" value="F:manganese ion binding"/>
    <property type="evidence" value="ECO:0007669"/>
    <property type="project" value="UniProtKB-UniRule"/>
</dbReference>
<dbReference type="InterPro" id="IPR004433">
    <property type="entry name" value="MenaQ_synth_MenD"/>
</dbReference>
<keyword evidence="3 6" id="KW-0460">Magnesium</keyword>
<keyword evidence="10" id="KW-1185">Reference proteome</keyword>
<evidence type="ECO:0000256" key="3">
    <source>
        <dbReference type="ARBA" id="ARBA00022842"/>
    </source>
</evidence>
<evidence type="ECO:0000256" key="2">
    <source>
        <dbReference type="ARBA" id="ARBA00022723"/>
    </source>
</evidence>
<dbReference type="EMBL" id="VNIA01000003">
    <property type="protein sequence ID" value="TYP98224.1"/>
    <property type="molecule type" value="Genomic_DNA"/>
</dbReference>
<comment type="pathway">
    <text evidence="6">Quinol/quinone metabolism; 1,4-dihydroxy-2-naphthoate biosynthesis; 1,4-dihydroxy-2-naphthoate from chorismate: step 2/7.</text>
</comment>
<dbReference type="UniPathway" id="UPA00079"/>
<keyword evidence="2 6" id="KW-0479">Metal-binding</keyword>
<comment type="caution">
    <text evidence="9">The sequence shown here is derived from an EMBL/GenBank/DDBJ whole genome shotgun (WGS) entry which is preliminary data.</text>
</comment>
<dbReference type="Pfam" id="PF02776">
    <property type="entry name" value="TPP_enzyme_N"/>
    <property type="match status" value="1"/>
</dbReference>
<dbReference type="InterPro" id="IPR032264">
    <property type="entry name" value="MenD_middle"/>
</dbReference>
<comment type="subunit">
    <text evidence="6">Homodimer.</text>
</comment>
<keyword evidence="1 6" id="KW-0808">Transferase</keyword>
<evidence type="ECO:0000259" key="7">
    <source>
        <dbReference type="Pfam" id="PF02776"/>
    </source>
</evidence>
<dbReference type="Proteomes" id="UP000323136">
    <property type="component" value="Unassembled WGS sequence"/>
</dbReference>
<sequence length="563" mass="63308">MYPKKQLAQLVISACQQFDVDTVVISPGSRNAPLTVGFSNHKKIKTLSVVDERCAAFFAMGIAQQTQNPVAICCTSGSALLNYYPAIAEAFYSKIPLIVISADRPKHLIDIGDGQTIRQENVFENHILFSANLVDGELNNNSRLIAEAIQTSIVKKGPVHINVPFNEPLYETVDEIDSVIVNKVKQSFSALNVISSTVDKSYTDYQKFSSIWNSAKRKLILVGVHFPSDELQHVLDKIVDDESVLIMTETTSNLCNEKFINSIDKLITKLDDAKFKQLQPEVLLTLGGMVVSKRIKQFLRKYQPEHHWHVDENTKLDTYFCLSQFVQEDPTKFLSELNSRVTSSSVKRSQSTYQNYWLSEKGSRNKQHQQFLENSLYSDLKVFNTILQSIPDNSQVQISNSSIIRYAQLFDINPTLKVFCNRGTSGIDGSTSTAIGAAYATQSQSLFITGDISFFYDSNALWNNNIPKSFRVILINNSGGGIFKIIPGPKSTNAINYFETPHSLTAEHLAKMFAFEYQSANTLDEVENKLMSFYAESHQPKILEIFTPSDINDVVLQQYFKSL</sequence>
<comment type="function">
    <text evidence="6">Catalyzes the thiamine diphosphate-dependent decarboxylation of 2-oxoglutarate and the subsequent addition of the resulting succinic semialdehyde-thiamine pyrophosphate anion to isochorismate to yield 2-succinyl-5-enolpyruvyl-6-hydroxy-3-cyclohexene-1-carboxylate (SEPHCHC).</text>
</comment>
<dbReference type="OrthoDB" id="9791859at2"/>
<name>A0A5S5DRB6_9FLAO</name>
<comment type="cofactor">
    <cofactor evidence="6">
        <name>thiamine diphosphate</name>
        <dbReference type="ChEBI" id="CHEBI:58937"/>
    </cofactor>
    <text evidence="6">Binds 1 thiamine pyrophosphate per subunit.</text>
</comment>
<comment type="catalytic activity">
    <reaction evidence="6">
        <text>isochorismate + 2-oxoglutarate + H(+) = 5-enolpyruvoyl-6-hydroxy-2-succinyl-cyclohex-3-ene-1-carboxylate + CO2</text>
        <dbReference type="Rhea" id="RHEA:25593"/>
        <dbReference type="ChEBI" id="CHEBI:15378"/>
        <dbReference type="ChEBI" id="CHEBI:16526"/>
        <dbReference type="ChEBI" id="CHEBI:16810"/>
        <dbReference type="ChEBI" id="CHEBI:29780"/>
        <dbReference type="ChEBI" id="CHEBI:58818"/>
        <dbReference type="EC" id="2.2.1.9"/>
    </reaction>
</comment>
<evidence type="ECO:0000313" key="9">
    <source>
        <dbReference type="EMBL" id="TYP98224.1"/>
    </source>
</evidence>
<evidence type="ECO:0000256" key="4">
    <source>
        <dbReference type="ARBA" id="ARBA00023052"/>
    </source>
</evidence>
<dbReference type="EC" id="2.2.1.9" evidence="6"/>
<dbReference type="Pfam" id="PF16582">
    <property type="entry name" value="TPP_enzyme_M_2"/>
    <property type="match status" value="1"/>
</dbReference>
<reference evidence="9 10" key="1">
    <citation type="submission" date="2019-07" db="EMBL/GenBank/DDBJ databases">
        <title>Genomic Encyclopedia of Type Strains, Phase IV (KMG-IV): sequencing the most valuable type-strain genomes for metagenomic binning, comparative biology and taxonomic classification.</title>
        <authorList>
            <person name="Goeker M."/>
        </authorList>
    </citation>
    <scope>NUCLEOTIDE SEQUENCE [LARGE SCALE GENOMIC DNA]</scope>
    <source>
        <strain evidence="9 10">DSM 18961</strain>
    </source>
</reference>
<comment type="pathway">
    <text evidence="6">Quinol/quinone metabolism; menaquinone biosynthesis.</text>
</comment>
<dbReference type="PIRSF" id="PIRSF004983">
    <property type="entry name" value="MenD"/>
    <property type="match status" value="1"/>
</dbReference>
<dbReference type="RefSeq" id="WP_148870545.1">
    <property type="nucleotide sequence ID" value="NZ_VNIA01000003.1"/>
</dbReference>
<dbReference type="SUPFAM" id="SSF52518">
    <property type="entry name" value="Thiamin diphosphate-binding fold (THDP-binding)"/>
    <property type="match status" value="2"/>
</dbReference>
<dbReference type="NCBIfam" id="TIGR00173">
    <property type="entry name" value="menD"/>
    <property type="match status" value="1"/>
</dbReference>
<dbReference type="CDD" id="cd07037">
    <property type="entry name" value="TPP_PYR_MenD"/>
    <property type="match status" value="1"/>
</dbReference>
<dbReference type="PANTHER" id="PTHR42916:SF1">
    <property type="entry name" value="PROTEIN PHYLLO, CHLOROPLASTIC"/>
    <property type="match status" value="1"/>
</dbReference>
<dbReference type="GO" id="GO:0000287">
    <property type="term" value="F:magnesium ion binding"/>
    <property type="evidence" value="ECO:0007669"/>
    <property type="project" value="UniProtKB-UniRule"/>
</dbReference>
<feature type="domain" description="Thiamine pyrophosphate enzyme N-terminal TPP-binding" evidence="7">
    <location>
        <begin position="7"/>
        <end position="115"/>
    </location>
</feature>
<feature type="domain" description="Menaquinone biosynthesis protein MenD middle" evidence="8">
    <location>
        <begin position="251"/>
        <end position="395"/>
    </location>
</feature>
<dbReference type="Gene3D" id="3.40.50.970">
    <property type="match status" value="2"/>
</dbReference>
<keyword evidence="6" id="KW-0474">Menaquinone biosynthesis</keyword>
<comment type="similarity">
    <text evidence="6">Belongs to the TPP enzyme family. MenD subfamily.</text>
</comment>
<dbReference type="CDD" id="cd02009">
    <property type="entry name" value="TPP_SHCHC_synthase"/>
    <property type="match status" value="1"/>
</dbReference>
<evidence type="ECO:0000256" key="6">
    <source>
        <dbReference type="HAMAP-Rule" id="MF_01659"/>
    </source>
</evidence>
<dbReference type="PANTHER" id="PTHR42916">
    <property type="entry name" value="2-SUCCINYL-5-ENOLPYRUVYL-6-HYDROXY-3-CYCLOHEXENE-1-CARBOXYLATE SYNTHASE"/>
    <property type="match status" value="1"/>
</dbReference>
<dbReference type="UniPathway" id="UPA01057">
    <property type="reaction ID" value="UER00164"/>
</dbReference>
<comment type="cofactor">
    <cofactor evidence="6">
        <name>Mg(2+)</name>
        <dbReference type="ChEBI" id="CHEBI:18420"/>
    </cofactor>
    <cofactor evidence="6">
        <name>Mn(2+)</name>
        <dbReference type="ChEBI" id="CHEBI:29035"/>
    </cofactor>
</comment>
<dbReference type="InterPro" id="IPR029061">
    <property type="entry name" value="THDP-binding"/>
</dbReference>
<organism evidence="9 10">
    <name type="scientific">Tenacibaculum adriaticum</name>
    <dbReference type="NCBI Taxonomy" id="413713"/>
    <lineage>
        <taxon>Bacteria</taxon>
        <taxon>Pseudomonadati</taxon>
        <taxon>Bacteroidota</taxon>
        <taxon>Flavobacteriia</taxon>
        <taxon>Flavobacteriales</taxon>
        <taxon>Flavobacteriaceae</taxon>
        <taxon>Tenacibaculum</taxon>
    </lineage>
</organism>